<dbReference type="SUPFAM" id="SSF49879">
    <property type="entry name" value="SMAD/FHA domain"/>
    <property type="match status" value="1"/>
</dbReference>
<dbReference type="Pfam" id="PF00498">
    <property type="entry name" value="FHA"/>
    <property type="match status" value="1"/>
</dbReference>
<feature type="domain" description="FHA" evidence="5">
    <location>
        <begin position="31"/>
        <end position="79"/>
    </location>
</feature>
<evidence type="ECO:0000259" key="6">
    <source>
        <dbReference type="PROSITE" id="PS51192"/>
    </source>
</evidence>
<feature type="compositionally biased region" description="Basic and acidic residues" evidence="4">
    <location>
        <begin position="246"/>
        <end position="259"/>
    </location>
</feature>
<keyword evidence="1" id="KW-0547">Nucleotide-binding</keyword>
<feature type="region of interest" description="Disordered" evidence="4">
    <location>
        <begin position="169"/>
        <end position="353"/>
    </location>
</feature>
<evidence type="ECO:0000313" key="8">
    <source>
        <dbReference type="Proteomes" id="UP001209878"/>
    </source>
</evidence>
<dbReference type="GO" id="GO:0005524">
    <property type="term" value="F:ATP binding"/>
    <property type="evidence" value="ECO:0007669"/>
    <property type="project" value="UniProtKB-KW"/>
</dbReference>
<protein>
    <recommendedName>
        <fullName evidence="9">Helicase ATP-binding domain-containing protein</fullName>
    </recommendedName>
</protein>
<name>A0AAD9NQ37_RIDPI</name>
<dbReference type="Pfam" id="PF00176">
    <property type="entry name" value="SNF2-rel_dom"/>
    <property type="match status" value="1"/>
</dbReference>
<dbReference type="PANTHER" id="PTHR45626">
    <property type="entry name" value="TRANSCRIPTION TERMINATION FACTOR 2-RELATED"/>
    <property type="match status" value="1"/>
</dbReference>
<evidence type="ECO:0000256" key="2">
    <source>
        <dbReference type="ARBA" id="ARBA00022801"/>
    </source>
</evidence>
<feature type="compositionally biased region" description="Basic and acidic residues" evidence="4">
    <location>
        <begin position="10"/>
        <end position="20"/>
    </location>
</feature>
<dbReference type="InterPro" id="IPR014001">
    <property type="entry name" value="Helicase_ATP-bd"/>
</dbReference>
<keyword evidence="3" id="KW-0067">ATP-binding</keyword>
<feature type="region of interest" description="Disordered" evidence="4">
    <location>
        <begin position="1"/>
        <end position="21"/>
    </location>
</feature>
<dbReference type="InterPro" id="IPR038718">
    <property type="entry name" value="SNF2-like_sf"/>
</dbReference>
<comment type="caution">
    <text evidence="7">The sequence shown here is derived from an EMBL/GenBank/DDBJ whole genome shotgun (WGS) entry which is preliminary data.</text>
</comment>
<dbReference type="PROSITE" id="PS51192">
    <property type="entry name" value="HELICASE_ATP_BIND_1"/>
    <property type="match status" value="1"/>
</dbReference>
<keyword evidence="8" id="KW-1185">Reference proteome</keyword>
<dbReference type="Gene3D" id="3.40.50.10810">
    <property type="entry name" value="Tandem AAA-ATPase domain"/>
    <property type="match status" value="1"/>
</dbReference>
<proteinExistence type="predicted"/>
<dbReference type="InterPro" id="IPR050628">
    <property type="entry name" value="SNF2_RAD54_helicase_TF"/>
</dbReference>
<dbReference type="InterPro" id="IPR000330">
    <property type="entry name" value="SNF2_N"/>
</dbReference>
<keyword evidence="2" id="KW-0378">Hydrolase</keyword>
<dbReference type="InterPro" id="IPR008984">
    <property type="entry name" value="SMAD_FHA_dom_sf"/>
</dbReference>
<gene>
    <name evidence="7" type="ORF">NP493_538g06021</name>
</gene>
<dbReference type="EMBL" id="JAODUO010000537">
    <property type="protein sequence ID" value="KAK2178612.1"/>
    <property type="molecule type" value="Genomic_DNA"/>
</dbReference>
<dbReference type="GO" id="GO:0006281">
    <property type="term" value="P:DNA repair"/>
    <property type="evidence" value="ECO:0007669"/>
    <property type="project" value="TreeGrafter"/>
</dbReference>
<reference evidence="7" key="1">
    <citation type="journal article" date="2023" name="Mol. Biol. Evol.">
        <title>Third-Generation Sequencing Reveals the Adaptive Role of the Epigenome in Three Deep-Sea Polychaetes.</title>
        <authorList>
            <person name="Perez M."/>
            <person name="Aroh O."/>
            <person name="Sun Y."/>
            <person name="Lan Y."/>
            <person name="Juniper S.K."/>
            <person name="Young C.R."/>
            <person name="Angers B."/>
            <person name="Qian P.Y."/>
        </authorList>
    </citation>
    <scope>NUCLEOTIDE SEQUENCE</scope>
    <source>
        <strain evidence="7">R07B-5</strain>
    </source>
</reference>
<accession>A0AAD9NQ37</accession>
<sequence>MLTLQKYKRKPGDEDHEHTKPPKYIFLEGQTTIGRGYSNNIQLLMPWLSRQHVMISVVGDEHFLEVIGKTGVFVNQCRVVWAVLKDFDVITITTKALAFCKKLPQHAGPFLSYTYSHKRHSVPDVENVYKSPVSWSDLISVSEEVDGNVLNETYHVEDFNCTPVDVESKPHVRTATDTADIAGVSSRLTGHTHSDTTHTQTHTTEAGIHTNGQNEPGAKPGPSKVHQTRANGQIRTDATPGPSMMHETRVNGQIRDDAKPGPSKAHQTRANGQIRTDATPGPNKTDRICVSEQNDVKPRPSKTNSRVGEVEKPVTRQRGKAKRKYVSYDSDSLEDDDSQTECVPPKLAKKKTPASKVDLGIKWQNTRVGKNKTKANRKAQQAELVLVDRWKRSDVRVPKPRMVTAVSGCYHKHYVTFKDKEVFKVEFNSEGPSNQWDMTELDVNVTVNMALLEYKLLRGLLDAEDLQCLFKIVRKETRKTDMRDFDKPHAPDDAIVPAEQPPGIALTLKQYQLKALAWMTGLEEHVGTEWLVSRLLKWEGVKCNLLFDLSKERVYFPPVPPADSTSLKVHAKGGILADEMGLGKTITMLALIVSHKPKDFPRVPDPDGFESQTKYRLPCWTTLVVAPSHLTAQWKHETEKHAPGLKVLLITTKPQFEKLSYLDILKADIVVVSVQFLLTNKAYTTMETGVSAETSFINLMRKPGINPLLCKAPNLCHFEWWRVVCDEGHELLTYDTKHKAKCTQTQPSVGLTTLEKLHSRHRWYVTGTPFPHQHRSLRAALKFLEFSVDDPMLVHTDGSLMVDPSVGVENFVNVELCSGPLWELVHHNFYIRHTKESICGEYDVPEYIEELLLLTMSDVERGIYDRSVNELERRQLCCHLQIATRLQQVVGIQQKSLDEVRVALIDHTQKVCVDHLSASLLILGNLDI</sequence>
<dbReference type="InterPro" id="IPR027417">
    <property type="entry name" value="P-loop_NTPase"/>
</dbReference>
<dbReference type="GO" id="GO:0016787">
    <property type="term" value="F:hydrolase activity"/>
    <property type="evidence" value="ECO:0007669"/>
    <property type="project" value="UniProtKB-KW"/>
</dbReference>
<evidence type="ECO:0000256" key="1">
    <source>
        <dbReference type="ARBA" id="ARBA00022741"/>
    </source>
</evidence>
<dbReference type="CDD" id="cd00060">
    <property type="entry name" value="FHA"/>
    <property type="match status" value="1"/>
</dbReference>
<evidence type="ECO:0000313" key="7">
    <source>
        <dbReference type="EMBL" id="KAK2178612.1"/>
    </source>
</evidence>
<feature type="compositionally biased region" description="Basic residues" evidence="4">
    <location>
        <begin position="315"/>
        <end position="325"/>
    </location>
</feature>
<dbReference type="InterPro" id="IPR000253">
    <property type="entry name" value="FHA_dom"/>
</dbReference>
<dbReference type="Proteomes" id="UP001209878">
    <property type="component" value="Unassembled WGS sequence"/>
</dbReference>
<dbReference type="SMART" id="SM00487">
    <property type="entry name" value="DEXDc"/>
    <property type="match status" value="1"/>
</dbReference>
<feature type="domain" description="Helicase ATP-binding" evidence="6">
    <location>
        <begin position="565"/>
        <end position="787"/>
    </location>
</feature>
<evidence type="ECO:0008006" key="9">
    <source>
        <dbReference type="Google" id="ProtNLM"/>
    </source>
</evidence>
<feature type="compositionally biased region" description="Basic and acidic residues" evidence="4">
    <location>
        <begin position="284"/>
        <end position="298"/>
    </location>
</feature>
<evidence type="ECO:0000256" key="3">
    <source>
        <dbReference type="ARBA" id="ARBA00022840"/>
    </source>
</evidence>
<dbReference type="Gene3D" id="2.60.200.20">
    <property type="match status" value="1"/>
</dbReference>
<dbReference type="SUPFAM" id="SSF52540">
    <property type="entry name" value="P-loop containing nucleoside triphosphate hydrolases"/>
    <property type="match status" value="1"/>
</dbReference>
<dbReference type="PROSITE" id="PS50006">
    <property type="entry name" value="FHA_DOMAIN"/>
    <property type="match status" value="1"/>
</dbReference>
<dbReference type="SMART" id="SM00240">
    <property type="entry name" value="FHA"/>
    <property type="match status" value="1"/>
</dbReference>
<evidence type="ECO:0000259" key="5">
    <source>
        <dbReference type="PROSITE" id="PS50006"/>
    </source>
</evidence>
<dbReference type="GO" id="GO:0008094">
    <property type="term" value="F:ATP-dependent activity, acting on DNA"/>
    <property type="evidence" value="ECO:0007669"/>
    <property type="project" value="TreeGrafter"/>
</dbReference>
<dbReference type="AlphaFoldDB" id="A0AAD9NQ37"/>
<dbReference type="GO" id="GO:0005634">
    <property type="term" value="C:nucleus"/>
    <property type="evidence" value="ECO:0007669"/>
    <property type="project" value="TreeGrafter"/>
</dbReference>
<dbReference type="PANTHER" id="PTHR45626:SF26">
    <property type="entry name" value="FAMILY HELICASE, PUTATIVE (AFU_ORTHOLOGUE AFUA_2G09120)-RELATED"/>
    <property type="match status" value="1"/>
</dbReference>
<organism evidence="7 8">
    <name type="scientific">Ridgeia piscesae</name>
    <name type="common">Tubeworm</name>
    <dbReference type="NCBI Taxonomy" id="27915"/>
    <lineage>
        <taxon>Eukaryota</taxon>
        <taxon>Metazoa</taxon>
        <taxon>Spiralia</taxon>
        <taxon>Lophotrochozoa</taxon>
        <taxon>Annelida</taxon>
        <taxon>Polychaeta</taxon>
        <taxon>Sedentaria</taxon>
        <taxon>Canalipalpata</taxon>
        <taxon>Sabellida</taxon>
        <taxon>Siboglinidae</taxon>
        <taxon>Ridgeia</taxon>
    </lineage>
</organism>
<evidence type="ECO:0000256" key="4">
    <source>
        <dbReference type="SAM" id="MobiDB-lite"/>
    </source>
</evidence>